<sequence length="269" mass="31934">MFLKKIINTYRTFSDEDALLIYQMGKVGSTALEKSLPNAIHIHTLYGTYLCEFYHKLRYRTLISRLKCSAVQQAKRIIIKRRNTIKIITLVREPLNRDISHYFQDIQYWLTLHNLNAKADIRDENIDTLVDCFENTYNFDYAKNWFENEINRFCKISVTDIEFDKIRGIGYLNKGKFEILVIRMDKLDSLENEISKFTNKKITMRRLNDGSKKWYSEAYKNFRTRYIPSDNVLNKVFSSSWLTAFFSSEDIESWKKEATASKIKGDTWP</sequence>
<dbReference type="Proteomes" id="UP000198654">
    <property type="component" value="Unassembled WGS sequence"/>
</dbReference>
<protein>
    <submittedName>
        <fullName evidence="1">Putative capsular polysaccharide synthesis protein</fullName>
    </submittedName>
</protein>
<dbReference type="RefSeq" id="WP_089724517.1">
    <property type="nucleotide sequence ID" value="NZ_FNGI01000001.1"/>
</dbReference>
<dbReference type="STRING" id="119000.SAMN05661010_00128"/>
<keyword evidence="2" id="KW-1185">Reference proteome</keyword>
<reference evidence="1 2" key="1">
    <citation type="submission" date="2016-10" db="EMBL/GenBank/DDBJ databases">
        <authorList>
            <person name="de Groot N.N."/>
        </authorList>
    </citation>
    <scope>NUCLEOTIDE SEQUENCE [LARGE SCALE GENOMIC DNA]</scope>
    <source>
        <strain evidence="1 2">DSM 14789</strain>
    </source>
</reference>
<organism evidence="1 2">
    <name type="scientific">Modicisalibacter muralis</name>
    <dbReference type="NCBI Taxonomy" id="119000"/>
    <lineage>
        <taxon>Bacteria</taxon>
        <taxon>Pseudomonadati</taxon>
        <taxon>Pseudomonadota</taxon>
        <taxon>Gammaproteobacteria</taxon>
        <taxon>Oceanospirillales</taxon>
        <taxon>Halomonadaceae</taxon>
        <taxon>Modicisalibacter</taxon>
    </lineage>
</organism>
<dbReference type="EMBL" id="FNGI01000001">
    <property type="protein sequence ID" value="SDK80017.1"/>
    <property type="molecule type" value="Genomic_DNA"/>
</dbReference>
<dbReference type="InterPro" id="IPR018831">
    <property type="entry name" value="Uncharacterised_NKWYS"/>
</dbReference>
<dbReference type="OrthoDB" id="286125at2"/>
<proteinExistence type="predicted"/>
<evidence type="ECO:0000313" key="1">
    <source>
        <dbReference type="EMBL" id="SDK80017.1"/>
    </source>
</evidence>
<dbReference type="SUPFAM" id="SSF52540">
    <property type="entry name" value="P-loop containing nucleoside triphosphate hydrolases"/>
    <property type="match status" value="1"/>
</dbReference>
<accession>A0A1G9EV16</accession>
<dbReference type="AlphaFoldDB" id="A0A1G9EV16"/>
<dbReference type="InterPro" id="IPR027417">
    <property type="entry name" value="P-loop_NTPase"/>
</dbReference>
<name>A0A1G9EV16_9GAMM</name>
<gene>
    <name evidence="1" type="ORF">SAMN05661010_00128</name>
</gene>
<dbReference type="Pfam" id="PF10364">
    <property type="entry name" value="NKWYS"/>
    <property type="match status" value="1"/>
</dbReference>
<evidence type="ECO:0000313" key="2">
    <source>
        <dbReference type="Proteomes" id="UP000198654"/>
    </source>
</evidence>